<proteinExistence type="predicted"/>
<dbReference type="AlphaFoldDB" id="A0AAE3XL60"/>
<name>A0AAE3XL60_9BACT</name>
<keyword evidence="2" id="KW-1185">Reference proteome</keyword>
<sequence>MQKWLETHPEIKHIWGERFLKISHPVQQCKFIHFDIKRTSIEIEFEGQILKIHRKWFKSPKQQASEIRGFWVKKFIPENILEMQQPKIKTGQFVLMLTNHRFGQVLTINKNIYTGWGEVYKVFNNLNDCKKYVSEKQKAEIDYHIFDSNYELVKK</sequence>
<evidence type="ECO:0000313" key="2">
    <source>
        <dbReference type="Proteomes" id="UP001185092"/>
    </source>
</evidence>
<accession>A0AAE3XL60</accession>
<gene>
    <name evidence="1" type="ORF">HNQ88_001499</name>
</gene>
<evidence type="ECO:0000313" key="1">
    <source>
        <dbReference type="EMBL" id="MDR6238462.1"/>
    </source>
</evidence>
<reference evidence="1" key="1">
    <citation type="submission" date="2023-07" db="EMBL/GenBank/DDBJ databases">
        <title>Genomic Encyclopedia of Type Strains, Phase IV (KMG-IV): sequencing the most valuable type-strain genomes for metagenomic binning, comparative biology and taxonomic classification.</title>
        <authorList>
            <person name="Goeker M."/>
        </authorList>
    </citation>
    <scope>NUCLEOTIDE SEQUENCE</scope>
    <source>
        <strain evidence="1">DSM 26174</strain>
    </source>
</reference>
<dbReference type="EMBL" id="JAVDQD010000002">
    <property type="protein sequence ID" value="MDR6238462.1"/>
    <property type="molecule type" value="Genomic_DNA"/>
</dbReference>
<dbReference type="RefSeq" id="WP_309937975.1">
    <property type="nucleotide sequence ID" value="NZ_AP025305.1"/>
</dbReference>
<dbReference type="Proteomes" id="UP001185092">
    <property type="component" value="Unassembled WGS sequence"/>
</dbReference>
<organism evidence="1 2">
    <name type="scientific">Aureibacter tunicatorum</name>
    <dbReference type="NCBI Taxonomy" id="866807"/>
    <lineage>
        <taxon>Bacteria</taxon>
        <taxon>Pseudomonadati</taxon>
        <taxon>Bacteroidota</taxon>
        <taxon>Cytophagia</taxon>
        <taxon>Cytophagales</taxon>
        <taxon>Persicobacteraceae</taxon>
        <taxon>Aureibacter</taxon>
    </lineage>
</organism>
<comment type="caution">
    <text evidence="1">The sequence shown here is derived from an EMBL/GenBank/DDBJ whole genome shotgun (WGS) entry which is preliminary data.</text>
</comment>
<protein>
    <submittedName>
        <fullName evidence="1">Uncharacterized protein</fullName>
    </submittedName>
</protein>